<comment type="caution">
    <text evidence="1">The sequence shown here is derived from an EMBL/GenBank/DDBJ whole genome shotgun (WGS) entry which is preliminary data.</text>
</comment>
<feature type="non-terminal residue" evidence="1">
    <location>
        <position position="145"/>
    </location>
</feature>
<organism evidence="1 2">
    <name type="scientific">Ladona fulva</name>
    <name type="common">Scarce chaser dragonfly</name>
    <name type="synonym">Libellula fulva</name>
    <dbReference type="NCBI Taxonomy" id="123851"/>
    <lineage>
        <taxon>Eukaryota</taxon>
        <taxon>Metazoa</taxon>
        <taxon>Ecdysozoa</taxon>
        <taxon>Arthropoda</taxon>
        <taxon>Hexapoda</taxon>
        <taxon>Insecta</taxon>
        <taxon>Pterygota</taxon>
        <taxon>Palaeoptera</taxon>
        <taxon>Odonata</taxon>
        <taxon>Epiprocta</taxon>
        <taxon>Anisoptera</taxon>
        <taxon>Libelluloidea</taxon>
        <taxon>Libellulidae</taxon>
        <taxon>Ladona</taxon>
    </lineage>
</organism>
<sequence length="145" mass="15740">MCCHSLNLLASTVPSLKDDLKSLLINILIYPPALPQSIHTSSHENHLCPHPSAPSVLRCLSLLIPAEEGHEDTHNKDATETHSSSLPEVLTVLARCLTFLAHPCDSSHSLGINTLTFLQNYAANLDSSLASVYSEKIPPLIKTLK</sequence>
<reference evidence="1" key="1">
    <citation type="submission" date="2013-04" db="EMBL/GenBank/DDBJ databases">
        <authorList>
            <person name="Qu J."/>
            <person name="Murali S.C."/>
            <person name="Bandaranaike D."/>
            <person name="Bellair M."/>
            <person name="Blankenburg K."/>
            <person name="Chao H."/>
            <person name="Dinh H."/>
            <person name="Doddapaneni H."/>
            <person name="Downs B."/>
            <person name="Dugan-Rocha S."/>
            <person name="Elkadiri S."/>
            <person name="Gnanaolivu R.D."/>
            <person name="Hernandez B."/>
            <person name="Javaid M."/>
            <person name="Jayaseelan J.C."/>
            <person name="Lee S."/>
            <person name="Li M."/>
            <person name="Ming W."/>
            <person name="Munidasa M."/>
            <person name="Muniz J."/>
            <person name="Nguyen L."/>
            <person name="Ongeri F."/>
            <person name="Osuji N."/>
            <person name="Pu L.-L."/>
            <person name="Puazo M."/>
            <person name="Qu C."/>
            <person name="Quiroz J."/>
            <person name="Raj R."/>
            <person name="Weissenberger G."/>
            <person name="Xin Y."/>
            <person name="Zou X."/>
            <person name="Han Y."/>
            <person name="Richards S."/>
            <person name="Worley K."/>
            <person name="Muzny D."/>
            <person name="Gibbs R."/>
        </authorList>
    </citation>
    <scope>NUCLEOTIDE SEQUENCE</scope>
    <source>
        <strain evidence="1">Sampled in the wild</strain>
    </source>
</reference>
<name>A0A8K0KGV1_LADFU</name>
<dbReference type="EMBL" id="KZ308844">
    <property type="protein sequence ID" value="KAG8234782.1"/>
    <property type="molecule type" value="Genomic_DNA"/>
</dbReference>
<gene>
    <name evidence="1" type="ORF">J437_LFUL006614</name>
</gene>
<keyword evidence="2" id="KW-1185">Reference proteome</keyword>
<reference evidence="1" key="2">
    <citation type="submission" date="2017-10" db="EMBL/GenBank/DDBJ databases">
        <title>Ladona fulva Genome sequencing and assembly.</title>
        <authorList>
            <person name="Murali S."/>
            <person name="Richards S."/>
            <person name="Bandaranaike D."/>
            <person name="Bellair M."/>
            <person name="Blankenburg K."/>
            <person name="Chao H."/>
            <person name="Dinh H."/>
            <person name="Doddapaneni H."/>
            <person name="Dugan-Rocha S."/>
            <person name="Elkadiri S."/>
            <person name="Gnanaolivu R."/>
            <person name="Hernandez B."/>
            <person name="Skinner E."/>
            <person name="Javaid M."/>
            <person name="Lee S."/>
            <person name="Li M."/>
            <person name="Ming W."/>
            <person name="Munidasa M."/>
            <person name="Muniz J."/>
            <person name="Nguyen L."/>
            <person name="Hughes D."/>
            <person name="Osuji N."/>
            <person name="Pu L.-L."/>
            <person name="Puazo M."/>
            <person name="Qu C."/>
            <person name="Quiroz J."/>
            <person name="Raj R."/>
            <person name="Weissenberger G."/>
            <person name="Xin Y."/>
            <person name="Zou X."/>
            <person name="Han Y."/>
            <person name="Worley K."/>
            <person name="Muzny D."/>
            <person name="Gibbs R."/>
        </authorList>
    </citation>
    <scope>NUCLEOTIDE SEQUENCE</scope>
    <source>
        <strain evidence="1">Sampled in the wild</strain>
    </source>
</reference>
<proteinExistence type="predicted"/>
<dbReference type="OrthoDB" id="1884734at2759"/>
<protein>
    <submittedName>
        <fullName evidence="1">Uncharacterized protein</fullName>
    </submittedName>
</protein>
<evidence type="ECO:0000313" key="2">
    <source>
        <dbReference type="Proteomes" id="UP000792457"/>
    </source>
</evidence>
<dbReference type="Proteomes" id="UP000792457">
    <property type="component" value="Unassembled WGS sequence"/>
</dbReference>
<accession>A0A8K0KGV1</accession>
<evidence type="ECO:0000313" key="1">
    <source>
        <dbReference type="EMBL" id="KAG8234782.1"/>
    </source>
</evidence>
<dbReference type="AlphaFoldDB" id="A0A8K0KGV1"/>